<dbReference type="EMBL" id="BPLR01017806">
    <property type="protein sequence ID" value="GIY94614.1"/>
    <property type="molecule type" value="Genomic_DNA"/>
</dbReference>
<keyword evidence="3" id="KW-1185">Reference proteome</keyword>
<dbReference type="Proteomes" id="UP001054945">
    <property type="component" value="Unassembled WGS sequence"/>
</dbReference>
<gene>
    <name evidence="2" type="ORF">CEXT_569251</name>
</gene>
<reference evidence="2 3" key="1">
    <citation type="submission" date="2021-06" db="EMBL/GenBank/DDBJ databases">
        <title>Caerostris extrusa draft genome.</title>
        <authorList>
            <person name="Kono N."/>
            <person name="Arakawa K."/>
        </authorList>
    </citation>
    <scope>NUCLEOTIDE SEQUENCE [LARGE SCALE GENOMIC DNA]</scope>
</reference>
<evidence type="ECO:0000313" key="3">
    <source>
        <dbReference type="Proteomes" id="UP001054945"/>
    </source>
</evidence>
<name>A0AAV4XJ03_CAEEX</name>
<proteinExistence type="predicted"/>
<evidence type="ECO:0000256" key="1">
    <source>
        <dbReference type="SAM" id="MobiDB-lite"/>
    </source>
</evidence>
<dbReference type="AlphaFoldDB" id="A0AAV4XJ03"/>
<feature type="compositionally biased region" description="Basic and acidic residues" evidence="1">
    <location>
        <begin position="71"/>
        <end position="84"/>
    </location>
</feature>
<sequence>MPCFEITSPKRPRLFNQDQDGDESWCHDYHPKIKQHSIQWKTSWYTSFLKRMKRDTKRHRFEDEEVEENDLEARSHTNESEQCF</sequence>
<accession>A0AAV4XJ03</accession>
<feature type="region of interest" description="Disordered" evidence="1">
    <location>
        <begin position="60"/>
        <end position="84"/>
    </location>
</feature>
<evidence type="ECO:0000313" key="2">
    <source>
        <dbReference type="EMBL" id="GIY94614.1"/>
    </source>
</evidence>
<protein>
    <submittedName>
        <fullName evidence="2">Uncharacterized protein</fullName>
    </submittedName>
</protein>
<comment type="caution">
    <text evidence="2">The sequence shown here is derived from an EMBL/GenBank/DDBJ whole genome shotgun (WGS) entry which is preliminary data.</text>
</comment>
<organism evidence="2 3">
    <name type="scientific">Caerostris extrusa</name>
    <name type="common">Bark spider</name>
    <name type="synonym">Caerostris bankana</name>
    <dbReference type="NCBI Taxonomy" id="172846"/>
    <lineage>
        <taxon>Eukaryota</taxon>
        <taxon>Metazoa</taxon>
        <taxon>Ecdysozoa</taxon>
        <taxon>Arthropoda</taxon>
        <taxon>Chelicerata</taxon>
        <taxon>Arachnida</taxon>
        <taxon>Araneae</taxon>
        <taxon>Araneomorphae</taxon>
        <taxon>Entelegynae</taxon>
        <taxon>Araneoidea</taxon>
        <taxon>Araneidae</taxon>
        <taxon>Caerostris</taxon>
    </lineage>
</organism>